<evidence type="ECO:0000256" key="1">
    <source>
        <dbReference type="SAM" id="Phobius"/>
    </source>
</evidence>
<feature type="transmembrane region" description="Helical" evidence="1">
    <location>
        <begin position="23"/>
        <end position="42"/>
    </location>
</feature>
<feature type="transmembrane region" description="Helical" evidence="1">
    <location>
        <begin position="107"/>
        <end position="126"/>
    </location>
</feature>
<reference evidence="2" key="1">
    <citation type="journal article" date="2015" name="Nature">
        <title>Complex archaea that bridge the gap between prokaryotes and eukaryotes.</title>
        <authorList>
            <person name="Spang A."/>
            <person name="Saw J.H."/>
            <person name="Jorgensen S.L."/>
            <person name="Zaremba-Niedzwiedzka K."/>
            <person name="Martijn J."/>
            <person name="Lind A.E."/>
            <person name="van Eijk R."/>
            <person name="Schleper C."/>
            <person name="Guy L."/>
            <person name="Ettema T.J."/>
        </authorList>
    </citation>
    <scope>NUCLEOTIDE SEQUENCE</scope>
</reference>
<organism evidence="2">
    <name type="scientific">marine sediment metagenome</name>
    <dbReference type="NCBI Taxonomy" id="412755"/>
    <lineage>
        <taxon>unclassified sequences</taxon>
        <taxon>metagenomes</taxon>
        <taxon>ecological metagenomes</taxon>
    </lineage>
</organism>
<feature type="transmembrane region" description="Helical" evidence="1">
    <location>
        <begin position="191"/>
        <end position="224"/>
    </location>
</feature>
<keyword evidence="1" id="KW-1133">Transmembrane helix</keyword>
<accession>A0A0F9M6T4</accession>
<keyword evidence="1" id="KW-0812">Transmembrane</keyword>
<feature type="transmembrane region" description="Helical" evidence="1">
    <location>
        <begin position="48"/>
        <end position="65"/>
    </location>
</feature>
<dbReference type="EMBL" id="LAZR01005064">
    <property type="protein sequence ID" value="KKN03160.1"/>
    <property type="molecule type" value="Genomic_DNA"/>
</dbReference>
<protein>
    <submittedName>
        <fullName evidence="2">Uncharacterized protein</fullName>
    </submittedName>
</protein>
<keyword evidence="1" id="KW-0472">Membrane</keyword>
<gene>
    <name evidence="2" type="ORF">LCGC14_1110530</name>
</gene>
<feature type="transmembrane region" description="Helical" evidence="1">
    <location>
        <begin position="153"/>
        <end position="179"/>
    </location>
</feature>
<proteinExistence type="predicted"/>
<dbReference type="AlphaFoldDB" id="A0A0F9M6T4"/>
<feature type="transmembrane region" description="Helical" evidence="1">
    <location>
        <begin position="77"/>
        <end position="95"/>
    </location>
</feature>
<sequence length="227" mass="24340">MGEETSISTSTSTSSEEISAPKIVAFIGILVLCQESVLALLNGVGLDILFGILGIIIAIVIFLSLKFIDLGPVKLPYYWWLTLIFGILFIGLAWTTNPGVAGTFGGAKPYLGGVLLCIAGLTEILAEKKNILHSKLTAIVGAGFGIYEAINMFILYTGIVLLNAVIGIIAAVILIIIVLDLIDIKIPYEWWVVLTLGFIIFTWVSPFFAGIGGIVIMISFILLILGH</sequence>
<evidence type="ECO:0000313" key="2">
    <source>
        <dbReference type="EMBL" id="KKN03160.1"/>
    </source>
</evidence>
<name>A0A0F9M6T4_9ZZZZ</name>
<comment type="caution">
    <text evidence="2">The sequence shown here is derived from an EMBL/GenBank/DDBJ whole genome shotgun (WGS) entry which is preliminary data.</text>
</comment>